<evidence type="ECO:0000256" key="10">
    <source>
        <dbReference type="ARBA" id="ARBA00023274"/>
    </source>
</evidence>
<dbReference type="HOGENOM" id="CLU_076902_6_0_1"/>
<dbReference type="GO" id="GO:0005688">
    <property type="term" value="C:U6 snRNP"/>
    <property type="evidence" value="ECO:0007669"/>
    <property type="project" value="EnsemblFungi"/>
</dbReference>
<protein>
    <recommendedName>
        <fullName evidence="11">LSM complex subunit LSM5</fullName>
    </recommendedName>
</protein>
<keyword evidence="9 11" id="KW-0539">Nucleus</keyword>
<proteinExistence type="inferred from homology"/>
<dbReference type="Pfam" id="PF01423">
    <property type="entry name" value="LSM"/>
    <property type="match status" value="1"/>
</dbReference>
<organism evidence="13 14">
    <name type="scientific">Henningerozyma blattae (strain ATCC 34711 / CBS 6284 / DSM 70876 / NBRC 10599 / NRRL Y-10934 / UCD 77-7)</name>
    <name type="common">Yeast</name>
    <name type="synonym">Tetrapisispora blattae</name>
    <dbReference type="NCBI Taxonomy" id="1071380"/>
    <lineage>
        <taxon>Eukaryota</taxon>
        <taxon>Fungi</taxon>
        <taxon>Dikarya</taxon>
        <taxon>Ascomycota</taxon>
        <taxon>Saccharomycotina</taxon>
        <taxon>Saccharomycetes</taxon>
        <taxon>Saccharomycetales</taxon>
        <taxon>Saccharomycetaceae</taxon>
        <taxon>Henningerozyma</taxon>
    </lineage>
</organism>
<comment type="subcellular location">
    <subcellularLocation>
        <location evidence="1 11">Nucleus</location>
    </subcellularLocation>
</comment>
<comment type="function">
    <text evidence="11">Plays a role in U6 snRNP assembly and function. Binds to the 3' end of U6 snRNA.</text>
</comment>
<sequence>MDSRIDTLSVSSNTTASLPDILPLEIIDKAINQQVWILLQSQREFIGKLIGVDDFVNVIIEDVTEYIEDGESRVMEHHGRMLLSGNSIAIIIPGGRP</sequence>
<dbReference type="RefSeq" id="XP_004178168.1">
    <property type="nucleotide sequence ID" value="XM_004178120.1"/>
</dbReference>
<evidence type="ECO:0000256" key="7">
    <source>
        <dbReference type="ARBA" id="ARBA00022884"/>
    </source>
</evidence>
<dbReference type="OMA" id="NNICTLI"/>
<evidence type="ECO:0000313" key="14">
    <source>
        <dbReference type="Proteomes" id="UP000002866"/>
    </source>
</evidence>
<dbReference type="GO" id="GO:0000290">
    <property type="term" value="P:deadenylation-dependent decapping of nuclear-transcribed mRNA"/>
    <property type="evidence" value="ECO:0007669"/>
    <property type="project" value="EnsemblFungi"/>
</dbReference>
<evidence type="ECO:0000256" key="6">
    <source>
        <dbReference type="ARBA" id="ARBA00022728"/>
    </source>
</evidence>
<dbReference type="GO" id="GO:0008033">
    <property type="term" value="P:tRNA processing"/>
    <property type="evidence" value="ECO:0007669"/>
    <property type="project" value="UniProtKB-KW"/>
</dbReference>
<keyword evidence="4 11" id="KW-0507">mRNA processing</keyword>
<dbReference type="SMART" id="SM00651">
    <property type="entry name" value="Sm"/>
    <property type="match status" value="1"/>
</dbReference>
<dbReference type="GO" id="GO:0003723">
    <property type="term" value="F:RNA binding"/>
    <property type="evidence" value="ECO:0007669"/>
    <property type="project" value="UniProtKB-KW"/>
</dbReference>
<dbReference type="InterPro" id="IPR001163">
    <property type="entry name" value="Sm_dom_euk/arc"/>
</dbReference>
<keyword evidence="6 11" id="KW-0747">Spliceosome</keyword>
<dbReference type="GO" id="GO:0046540">
    <property type="term" value="C:U4/U6 x U5 tri-snRNP complex"/>
    <property type="evidence" value="ECO:0007669"/>
    <property type="project" value="EnsemblFungi"/>
</dbReference>
<dbReference type="GO" id="GO:0005681">
    <property type="term" value="C:spliceosomal complex"/>
    <property type="evidence" value="ECO:0007669"/>
    <property type="project" value="UniProtKB-KW"/>
</dbReference>
<dbReference type="GO" id="GO:1990726">
    <property type="term" value="C:Lsm1-7-Pat1 complex"/>
    <property type="evidence" value="ECO:0007669"/>
    <property type="project" value="EnsemblFungi"/>
</dbReference>
<dbReference type="GO" id="GO:0006364">
    <property type="term" value="P:rRNA processing"/>
    <property type="evidence" value="ECO:0007669"/>
    <property type="project" value="UniProtKB-KW"/>
</dbReference>
<dbReference type="STRING" id="1071380.I2GWZ7"/>
<dbReference type="KEGG" id="tbl:TBLA_0A08590"/>
<keyword evidence="5" id="KW-0819">tRNA processing</keyword>
<evidence type="ECO:0000256" key="4">
    <source>
        <dbReference type="ARBA" id="ARBA00022664"/>
    </source>
</evidence>
<feature type="domain" description="Sm" evidence="12">
    <location>
        <begin position="22"/>
        <end position="97"/>
    </location>
</feature>
<keyword evidence="14" id="KW-1185">Reference proteome</keyword>
<evidence type="ECO:0000256" key="2">
    <source>
        <dbReference type="ARBA" id="ARBA00006850"/>
    </source>
</evidence>
<dbReference type="InterPro" id="IPR033871">
    <property type="entry name" value="LSm5"/>
</dbReference>
<comment type="subunit">
    <text evidence="11">LSm subunits form a heteromer with a doughnut shape.</text>
</comment>
<evidence type="ECO:0000256" key="1">
    <source>
        <dbReference type="ARBA" id="ARBA00004123"/>
    </source>
</evidence>
<dbReference type="OrthoDB" id="429711at2759"/>
<evidence type="ECO:0000256" key="8">
    <source>
        <dbReference type="ARBA" id="ARBA00023187"/>
    </source>
</evidence>
<dbReference type="InParanoid" id="I2GWZ7"/>
<dbReference type="GO" id="GO:0000932">
    <property type="term" value="C:P-body"/>
    <property type="evidence" value="ECO:0007669"/>
    <property type="project" value="EnsemblFungi"/>
</dbReference>
<dbReference type="FunFam" id="2.30.30.100:FF:000067">
    <property type="entry name" value="U6 snRNA-associated Sm-like protein LSm5"/>
    <property type="match status" value="1"/>
</dbReference>
<dbReference type="CDD" id="cd01732">
    <property type="entry name" value="LSm5"/>
    <property type="match status" value="1"/>
</dbReference>
<evidence type="ECO:0000256" key="11">
    <source>
        <dbReference type="RuleBase" id="RU365055"/>
    </source>
</evidence>
<dbReference type="SUPFAM" id="SSF50182">
    <property type="entry name" value="Sm-like ribonucleoproteins"/>
    <property type="match status" value="1"/>
</dbReference>
<dbReference type="GO" id="GO:0005732">
    <property type="term" value="C:sno(s)RNA-containing ribonucleoprotein complex"/>
    <property type="evidence" value="ECO:0007669"/>
    <property type="project" value="EnsemblFungi"/>
</dbReference>
<dbReference type="PANTHER" id="PTHR20971:SF0">
    <property type="entry name" value="U6 SNRNA-ASSOCIATED SM-LIKE PROTEIN LSM5"/>
    <property type="match status" value="1"/>
</dbReference>
<dbReference type="InterPro" id="IPR047575">
    <property type="entry name" value="Sm"/>
</dbReference>
<dbReference type="GeneID" id="14493405"/>
<dbReference type="PROSITE" id="PS52002">
    <property type="entry name" value="SM"/>
    <property type="match status" value="1"/>
</dbReference>
<keyword evidence="7 11" id="KW-0694">RNA-binding</keyword>
<accession>I2GWZ7</accession>
<keyword evidence="10 11" id="KW-0687">Ribonucleoprotein</keyword>
<dbReference type="AlphaFoldDB" id="I2GWZ7"/>
<dbReference type="eggNOG" id="KOG1775">
    <property type="taxonomic scope" value="Eukaryota"/>
</dbReference>
<dbReference type="InterPro" id="IPR010920">
    <property type="entry name" value="LSM_dom_sf"/>
</dbReference>
<dbReference type="Proteomes" id="UP000002866">
    <property type="component" value="Chromosome 1"/>
</dbReference>
<evidence type="ECO:0000259" key="12">
    <source>
        <dbReference type="PROSITE" id="PS52002"/>
    </source>
</evidence>
<dbReference type="GO" id="GO:0000398">
    <property type="term" value="P:mRNA splicing, via spliceosome"/>
    <property type="evidence" value="ECO:0007669"/>
    <property type="project" value="EnsemblFungi"/>
</dbReference>
<evidence type="ECO:0000313" key="13">
    <source>
        <dbReference type="EMBL" id="CCH58649.1"/>
    </source>
</evidence>
<dbReference type="Gene3D" id="2.30.30.100">
    <property type="match status" value="1"/>
</dbReference>
<evidence type="ECO:0000256" key="5">
    <source>
        <dbReference type="ARBA" id="ARBA00022694"/>
    </source>
</evidence>
<gene>
    <name evidence="13" type="primary">TBLA0A08590</name>
    <name evidence="11" type="synonym">LSM5</name>
    <name evidence="13" type="ORF">TBLA_0A08590</name>
</gene>
<dbReference type="PANTHER" id="PTHR20971">
    <property type="entry name" value="U6 SNRNA-ASSOCIATED PROTEIN"/>
    <property type="match status" value="1"/>
</dbReference>
<comment type="similarity">
    <text evidence="2 11">Belongs to the snRNP Sm proteins family.</text>
</comment>
<keyword evidence="3" id="KW-0698">rRNA processing</keyword>
<evidence type="ECO:0000256" key="9">
    <source>
        <dbReference type="ARBA" id="ARBA00023242"/>
    </source>
</evidence>
<name>I2GWZ7_HENB6</name>
<reference evidence="13 14" key="1">
    <citation type="journal article" date="2011" name="Proc. Natl. Acad. Sci. U.S.A.">
        <title>Evolutionary erosion of yeast sex chromosomes by mating-type switching accidents.</title>
        <authorList>
            <person name="Gordon J.L."/>
            <person name="Armisen D."/>
            <person name="Proux-Wera E."/>
            <person name="Oheigeartaigh S.S."/>
            <person name="Byrne K.P."/>
            <person name="Wolfe K.H."/>
        </authorList>
    </citation>
    <scope>NUCLEOTIDE SEQUENCE [LARGE SCALE GENOMIC DNA]</scope>
    <source>
        <strain evidence="14">ATCC 34711 / CBS 6284 / DSM 70876 / NBRC 10599 / NRRL Y-10934 / UCD 77-7</strain>
    </source>
</reference>
<dbReference type="GO" id="GO:0005730">
    <property type="term" value="C:nucleolus"/>
    <property type="evidence" value="ECO:0007669"/>
    <property type="project" value="EnsemblFungi"/>
</dbReference>
<evidence type="ECO:0000256" key="3">
    <source>
        <dbReference type="ARBA" id="ARBA00022552"/>
    </source>
</evidence>
<keyword evidence="8 11" id="KW-0508">mRNA splicing</keyword>
<dbReference type="EMBL" id="HE806316">
    <property type="protein sequence ID" value="CCH58649.1"/>
    <property type="molecule type" value="Genomic_DNA"/>
</dbReference>
<dbReference type="FunCoup" id="I2GWZ7">
    <property type="interactions" value="699"/>
</dbReference>